<dbReference type="InterPro" id="IPR011009">
    <property type="entry name" value="Kinase-like_dom_sf"/>
</dbReference>
<keyword evidence="3" id="KW-1185">Reference proteome</keyword>
<dbReference type="InterPro" id="IPR015897">
    <property type="entry name" value="CHK_kinase-like"/>
</dbReference>
<proteinExistence type="predicted"/>
<feature type="domain" description="CHK kinase-like" evidence="1">
    <location>
        <begin position="147"/>
        <end position="342"/>
    </location>
</feature>
<reference evidence="3" key="1">
    <citation type="journal article" date="2015" name="Proc. Natl. Acad. Sci. U.S.A.">
        <title>Genome sequence of the Asian Tiger mosquito, Aedes albopictus, reveals insights into its biology, genetics, and evolution.</title>
        <authorList>
            <person name="Chen X.G."/>
            <person name="Jiang X."/>
            <person name="Gu J."/>
            <person name="Xu M."/>
            <person name="Wu Y."/>
            <person name="Deng Y."/>
            <person name="Zhang C."/>
            <person name="Bonizzoni M."/>
            <person name="Dermauw W."/>
            <person name="Vontas J."/>
            <person name="Armbruster P."/>
            <person name="Huang X."/>
            <person name="Yang Y."/>
            <person name="Zhang H."/>
            <person name="He W."/>
            <person name="Peng H."/>
            <person name="Liu Y."/>
            <person name="Wu K."/>
            <person name="Chen J."/>
            <person name="Lirakis M."/>
            <person name="Topalis P."/>
            <person name="Van Leeuwen T."/>
            <person name="Hall A.B."/>
            <person name="Jiang X."/>
            <person name="Thorpe C."/>
            <person name="Mueller R.L."/>
            <person name="Sun C."/>
            <person name="Waterhouse R.M."/>
            <person name="Yan G."/>
            <person name="Tu Z.J."/>
            <person name="Fang X."/>
            <person name="James A.A."/>
        </authorList>
    </citation>
    <scope>NUCLEOTIDE SEQUENCE [LARGE SCALE GENOMIC DNA]</scope>
    <source>
        <strain evidence="3">Foshan</strain>
    </source>
</reference>
<organism evidence="2 3">
    <name type="scientific">Aedes albopictus</name>
    <name type="common">Asian tiger mosquito</name>
    <name type="synonym">Stegomyia albopicta</name>
    <dbReference type="NCBI Taxonomy" id="7160"/>
    <lineage>
        <taxon>Eukaryota</taxon>
        <taxon>Metazoa</taxon>
        <taxon>Ecdysozoa</taxon>
        <taxon>Arthropoda</taxon>
        <taxon>Hexapoda</taxon>
        <taxon>Insecta</taxon>
        <taxon>Pterygota</taxon>
        <taxon>Neoptera</taxon>
        <taxon>Endopterygota</taxon>
        <taxon>Diptera</taxon>
        <taxon>Nematocera</taxon>
        <taxon>Culicoidea</taxon>
        <taxon>Culicidae</taxon>
        <taxon>Culicinae</taxon>
        <taxon>Aedini</taxon>
        <taxon>Aedes</taxon>
        <taxon>Stegomyia</taxon>
    </lineage>
</organism>
<dbReference type="PANTHER" id="PTHR11012">
    <property type="entry name" value="PROTEIN KINASE-LIKE DOMAIN-CONTAINING"/>
    <property type="match status" value="1"/>
</dbReference>
<accession>A0ABM1Z001</accession>
<protein>
    <recommendedName>
        <fullName evidence="1">CHK kinase-like domain-containing protein</fullName>
    </recommendedName>
</protein>
<dbReference type="InterPro" id="IPR004119">
    <property type="entry name" value="EcKL"/>
</dbReference>
<reference evidence="2" key="2">
    <citation type="submission" date="2025-05" db="UniProtKB">
        <authorList>
            <consortium name="EnsemblMetazoa"/>
        </authorList>
    </citation>
    <scope>IDENTIFICATION</scope>
    <source>
        <strain evidence="2">Foshan</strain>
    </source>
</reference>
<sequence length="434" mass="50505">MSHEEVAMCLEGKEDAPVSLPKESYQQILEEIVRTELDTDDYTIELSAGSNKGDNYMGVVFRAQAECRRTGKKLSVIAKLPPQSEARRNQFFTRPSFEREISFYTEIYPMMADFQREKGINLEDGTEAFNQIPHCYRTSLVDLEEVIMMGDLKAAGFDMFDRHQEQKYEHFELVMRTLGRFHALSFALKDQHPERIEKFKGMVELFTTREDDGQMDQWFSMLTTRMMDALDREKDPEVYEKVQKAIEGKFMDKVKEQTKGELAEPYAVICHGDCWNNNMLFKHENGIPVDIRLLDWQIARYASPVLDLMYFLFTASTKRLRDQHYETLLNVYHQSLSDFLRRLGSDPEKLFPRTALDEQLRQFGRFGLLMAVMLLPIITTKSEDVPDLEEMAEKMESGADLSAEVDNFRSESTEDIYKEKIVGCCQDMVRLGYI</sequence>
<dbReference type="Gene3D" id="3.90.1200.10">
    <property type="match status" value="1"/>
</dbReference>
<dbReference type="EnsemblMetazoa" id="AALFPA23_013704.R19849">
    <property type="protein sequence ID" value="AALFPA23_013704.P19849"/>
    <property type="gene ID" value="AALFPA23_013704"/>
</dbReference>
<dbReference type="Pfam" id="PF02958">
    <property type="entry name" value="EcKL"/>
    <property type="match status" value="1"/>
</dbReference>
<dbReference type="SMART" id="SM00587">
    <property type="entry name" value="CHK"/>
    <property type="match status" value="1"/>
</dbReference>
<dbReference type="GeneID" id="109402235"/>
<dbReference type="Proteomes" id="UP000069940">
    <property type="component" value="Unassembled WGS sequence"/>
</dbReference>
<evidence type="ECO:0000313" key="2">
    <source>
        <dbReference type="EnsemblMetazoa" id="AALFPA23_013704.P19849"/>
    </source>
</evidence>
<dbReference type="PANTHER" id="PTHR11012:SF54">
    <property type="entry name" value="CHK KINASE-LIKE DOMAIN-CONTAINING PROTEIN"/>
    <property type="match status" value="1"/>
</dbReference>
<evidence type="ECO:0000313" key="3">
    <source>
        <dbReference type="Proteomes" id="UP000069940"/>
    </source>
</evidence>
<evidence type="ECO:0000259" key="1">
    <source>
        <dbReference type="SMART" id="SM00587"/>
    </source>
</evidence>
<dbReference type="SUPFAM" id="SSF56112">
    <property type="entry name" value="Protein kinase-like (PK-like)"/>
    <property type="match status" value="1"/>
</dbReference>
<dbReference type="RefSeq" id="XP_062701274.1">
    <property type="nucleotide sequence ID" value="XM_062845290.1"/>
</dbReference>
<name>A0ABM1Z001_AEDAL</name>